<dbReference type="AlphaFoldDB" id="A0A1W0WJ22"/>
<dbReference type="Proteomes" id="UP000192578">
    <property type="component" value="Unassembled WGS sequence"/>
</dbReference>
<feature type="coiled-coil region" evidence="1">
    <location>
        <begin position="248"/>
        <end position="281"/>
    </location>
</feature>
<keyword evidence="1" id="KW-0175">Coiled coil</keyword>
<evidence type="ECO:0000313" key="3">
    <source>
        <dbReference type="Proteomes" id="UP000192578"/>
    </source>
</evidence>
<comment type="caution">
    <text evidence="2">The sequence shown here is derived from an EMBL/GenBank/DDBJ whole genome shotgun (WGS) entry which is preliminary data.</text>
</comment>
<protein>
    <submittedName>
        <fullName evidence="2">Uncharacterized protein</fullName>
    </submittedName>
</protein>
<keyword evidence="3" id="KW-1185">Reference proteome</keyword>
<organism evidence="2 3">
    <name type="scientific">Hypsibius exemplaris</name>
    <name type="common">Freshwater tardigrade</name>
    <dbReference type="NCBI Taxonomy" id="2072580"/>
    <lineage>
        <taxon>Eukaryota</taxon>
        <taxon>Metazoa</taxon>
        <taxon>Ecdysozoa</taxon>
        <taxon>Tardigrada</taxon>
        <taxon>Eutardigrada</taxon>
        <taxon>Parachela</taxon>
        <taxon>Hypsibioidea</taxon>
        <taxon>Hypsibiidae</taxon>
        <taxon>Hypsibius</taxon>
    </lineage>
</organism>
<evidence type="ECO:0000256" key="1">
    <source>
        <dbReference type="SAM" id="Coils"/>
    </source>
</evidence>
<dbReference type="OrthoDB" id="10538452at2759"/>
<sequence>MPSGKVIEAAATTVAPPIRSDRDNLKLFHVQAPESFHDMSVTDLVLGTDPRRPSQPARRTWALKPNMLTGRMDKIAKMEIQRDALRNREYLLHRLKKNDRFVRRPACTDDHITRASRLIEAERITCEVDEALRTVKDGFAAEMDRCGRRKDDAVRKTTALMEAMHDFSDFVATNDHWIKHNTDKSLEDERGAQVYVDERARLLIEQEVGLKKRTVLRSKKLARKEYKSLLDEIVALTAGDFNGTEHLITELEQQIAVMTIAQEAVEQKEQIEAEAESFRKRLNAGMALQLEQMAAKEKILLTTKAKMLASKRHYEEMRNLLSVQQEADVQEYLNLQNSIYEIYTGACSLIGQERKASRKEFAEQFCTIGQCLLDSYIVQTAVNHVFAKNNPREGKEIPNQKLEEVTGLVGSGFFPHLTFKVLLKPLPLIRPQKNTLKS</sequence>
<reference evidence="3" key="1">
    <citation type="submission" date="2017-01" db="EMBL/GenBank/DDBJ databases">
        <title>Comparative genomics of anhydrobiosis in the tardigrade Hypsibius dujardini.</title>
        <authorList>
            <person name="Yoshida Y."/>
            <person name="Koutsovoulos G."/>
            <person name="Laetsch D."/>
            <person name="Stevens L."/>
            <person name="Kumar S."/>
            <person name="Horikawa D."/>
            <person name="Ishino K."/>
            <person name="Komine S."/>
            <person name="Tomita M."/>
            <person name="Blaxter M."/>
            <person name="Arakawa K."/>
        </authorList>
    </citation>
    <scope>NUCLEOTIDE SEQUENCE [LARGE SCALE GENOMIC DNA]</scope>
    <source>
        <strain evidence="3">Z151</strain>
    </source>
</reference>
<proteinExistence type="predicted"/>
<evidence type="ECO:0000313" key="2">
    <source>
        <dbReference type="EMBL" id="OQV15221.1"/>
    </source>
</evidence>
<dbReference type="EMBL" id="MTYJ01000092">
    <property type="protein sequence ID" value="OQV15221.1"/>
    <property type="molecule type" value="Genomic_DNA"/>
</dbReference>
<accession>A0A1W0WJ22</accession>
<name>A0A1W0WJ22_HYPEX</name>
<gene>
    <name evidence="2" type="ORF">BV898_10603</name>
</gene>